<evidence type="ECO:0000313" key="8">
    <source>
        <dbReference type="Proteomes" id="UP000183047"/>
    </source>
</evidence>
<gene>
    <name evidence="7" type="ORF">SAMN02910451_01459</name>
</gene>
<accession>A0A1G5DDQ6</accession>
<evidence type="ECO:0000313" key="7">
    <source>
        <dbReference type="EMBL" id="SCY12540.1"/>
    </source>
</evidence>
<sequence>MHYTYNPKGVCSTEINFDLDENGKISGLSFKGGCNGNLKAIGRLLEGQDAKHAAEILKGNDCGGRGTSCADQLSKALEEALA</sequence>
<dbReference type="GO" id="GO:0004748">
    <property type="term" value="F:ribonucleoside-diphosphate reductase activity, thioredoxin disulfide as acceptor"/>
    <property type="evidence" value="ECO:0007669"/>
    <property type="project" value="UniProtKB-EC"/>
</dbReference>
<evidence type="ECO:0000256" key="1">
    <source>
        <dbReference type="ARBA" id="ARBA00007405"/>
    </source>
</evidence>
<organism evidence="7 8">
    <name type="scientific">Butyrivibrio hungatei</name>
    <dbReference type="NCBI Taxonomy" id="185008"/>
    <lineage>
        <taxon>Bacteria</taxon>
        <taxon>Bacillati</taxon>
        <taxon>Bacillota</taxon>
        <taxon>Clostridia</taxon>
        <taxon>Lachnospirales</taxon>
        <taxon>Lachnospiraceae</taxon>
        <taxon>Butyrivibrio</taxon>
    </lineage>
</organism>
<keyword evidence="8" id="KW-1185">Reference proteome</keyword>
<dbReference type="AlphaFoldDB" id="A0A1G5DDQ6"/>
<dbReference type="RefSeq" id="WP_074462106.1">
    <property type="nucleotide sequence ID" value="NZ_FMUR01000008.1"/>
</dbReference>
<comment type="similarity">
    <text evidence="1">Belongs to the ribonucleoside diphosphate reductase class-2 family.</text>
</comment>
<proteinExistence type="inferred from homology"/>
<dbReference type="GO" id="GO:0071897">
    <property type="term" value="P:DNA biosynthetic process"/>
    <property type="evidence" value="ECO:0007669"/>
    <property type="project" value="UniProtKB-KW"/>
</dbReference>
<dbReference type="NCBIfam" id="TIGR03905">
    <property type="entry name" value="TIGR03905_4_Cys"/>
    <property type="match status" value="1"/>
</dbReference>
<dbReference type="InterPro" id="IPR024434">
    <property type="entry name" value="TSCPD_dom"/>
</dbReference>
<keyword evidence="3" id="KW-0237">DNA synthesis</keyword>
<dbReference type="GO" id="GO:0000166">
    <property type="term" value="F:nucleotide binding"/>
    <property type="evidence" value="ECO:0007669"/>
    <property type="project" value="UniProtKB-KW"/>
</dbReference>
<dbReference type="Proteomes" id="UP000183047">
    <property type="component" value="Unassembled WGS sequence"/>
</dbReference>
<dbReference type="Pfam" id="PF12637">
    <property type="entry name" value="TSCPD"/>
    <property type="match status" value="1"/>
</dbReference>
<keyword evidence="4" id="KW-0547">Nucleotide-binding</keyword>
<name>A0A1G5DDQ6_9FIRM</name>
<evidence type="ECO:0000256" key="4">
    <source>
        <dbReference type="ARBA" id="ARBA00022741"/>
    </source>
</evidence>
<dbReference type="EMBL" id="FMUR01000008">
    <property type="protein sequence ID" value="SCY12540.1"/>
    <property type="molecule type" value="Genomic_DNA"/>
</dbReference>
<protein>
    <recommendedName>
        <fullName evidence="2">ribonucleoside-diphosphate reductase</fullName>
        <ecNumber evidence="2">1.17.4.1</ecNumber>
    </recommendedName>
</protein>
<reference evidence="8" key="1">
    <citation type="submission" date="2016-10" db="EMBL/GenBank/DDBJ databases">
        <authorList>
            <person name="Varghese N."/>
            <person name="Submissions S."/>
        </authorList>
    </citation>
    <scope>NUCLEOTIDE SEQUENCE [LARGE SCALE GENOMIC DNA]</scope>
    <source>
        <strain evidence="8">XBD2006</strain>
    </source>
</reference>
<evidence type="ECO:0000259" key="6">
    <source>
        <dbReference type="Pfam" id="PF12637"/>
    </source>
</evidence>
<evidence type="ECO:0000256" key="3">
    <source>
        <dbReference type="ARBA" id="ARBA00022634"/>
    </source>
</evidence>
<feature type="domain" description="TSCPD" evidence="6">
    <location>
        <begin position="4"/>
        <end position="81"/>
    </location>
</feature>
<dbReference type="OrthoDB" id="9801525at2"/>
<comment type="catalytic activity">
    <reaction evidence="5">
        <text>a 2'-deoxyribonucleoside 5'-diphosphate + [thioredoxin]-disulfide + H2O = a ribonucleoside 5'-diphosphate + [thioredoxin]-dithiol</text>
        <dbReference type="Rhea" id="RHEA:23252"/>
        <dbReference type="Rhea" id="RHEA-COMP:10698"/>
        <dbReference type="Rhea" id="RHEA-COMP:10700"/>
        <dbReference type="ChEBI" id="CHEBI:15377"/>
        <dbReference type="ChEBI" id="CHEBI:29950"/>
        <dbReference type="ChEBI" id="CHEBI:50058"/>
        <dbReference type="ChEBI" id="CHEBI:57930"/>
        <dbReference type="ChEBI" id="CHEBI:73316"/>
        <dbReference type="EC" id="1.17.4.1"/>
    </reaction>
</comment>
<evidence type="ECO:0000256" key="2">
    <source>
        <dbReference type="ARBA" id="ARBA00012274"/>
    </source>
</evidence>
<evidence type="ECO:0000256" key="5">
    <source>
        <dbReference type="ARBA" id="ARBA00047754"/>
    </source>
</evidence>
<dbReference type="InterPro" id="IPR023806">
    <property type="entry name" value="CHP03905"/>
</dbReference>
<dbReference type="EC" id="1.17.4.1" evidence="2"/>